<name>A0A517YDU5_9BACT</name>
<sequence>MCGLGKSRGGLAAKRNQPGNVTATAGVSLLWGERAG</sequence>
<dbReference type="AlphaFoldDB" id="A0A517YDU5"/>
<evidence type="ECO:0000313" key="2">
    <source>
        <dbReference type="Proteomes" id="UP000315017"/>
    </source>
</evidence>
<gene>
    <name evidence="1" type="ORF">ETAA8_35230</name>
</gene>
<reference evidence="1 2" key="1">
    <citation type="submission" date="2019-02" db="EMBL/GenBank/DDBJ databases">
        <title>Deep-cultivation of Planctomycetes and their phenomic and genomic characterization uncovers novel biology.</title>
        <authorList>
            <person name="Wiegand S."/>
            <person name="Jogler M."/>
            <person name="Boedeker C."/>
            <person name="Pinto D."/>
            <person name="Vollmers J."/>
            <person name="Rivas-Marin E."/>
            <person name="Kohn T."/>
            <person name="Peeters S.H."/>
            <person name="Heuer A."/>
            <person name="Rast P."/>
            <person name="Oberbeckmann S."/>
            <person name="Bunk B."/>
            <person name="Jeske O."/>
            <person name="Meyerdierks A."/>
            <person name="Storesund J.E."/>
            <person name="Kallscheuer N."/>
            <person name="Luecker S."/>
            <person name="Lage O.M."/>
            <person name="Pohl T."/>
            <person name="Merkel B.J."/>
            <person name="Hornburger P."/>
            <person name="Mueller R.-W."/>
            <person name="Bruemmer F."/>
            <person name="Labrenz M."/>
            <person name="Spormann A.M."/>
            <person name="Op den Camp H."/>
            <person name="Overmann J."/>
            <person name="Amann R."/>
            <person name="Jetten M.S.M."/>
            <person name="Mascher T."/>
            <person name="Medema M.H."/>
            <person name="Devos D.P."/>
            <person name="Kaster A.-K."/>
            <person name="Ovreas L."/>
            <person name="Rohde M."/>
            <person name="Galperin M.Y."/>
            <person name="Jogler C."/>
        </authorList>
    </citation>
    <scope>NUCLEOTIDE SEQUENCE [LARGE SCALE GENOMIC DNA]</scope>
    <source>
        <strain evidence="1 2">ETA_A8</strain>
    </source>
</reference>
<keyword evidence="2" id="KW-1185">Reference proteome</keyword>
<accession>A0A517YDU5</accession>
<dbReference type="Proteomes" id="UP000315017">
    <property type="component" value="Chromosome"/>
</dbReference>
<protein>
    <submittedName>
        <fullName evidence="1">Uncharacterized protein</fullName>
    </submittedName>
</protein>
<evidence type="ECO:0000313" key="1">
    <source>
        <dbReference type="EMBL" id="QDU28423.1"/>
    </source>
</evidence>
<proteinExistence type="predicted"/>
<dbReference type="EMBL" id="CP036274">
    <property type="protein sequence ID" value="QDU28423.1"/>
    <property type="molecule type" value="Genomic_DNA"/>
</dbReference>
<dbReference type="KEGG" id="aagg:ETAA8_35230"/>
<organism evidence="1 2">
    <name type="scientific">Anatilimnocola aggregata</name>
    <dbReference type="NCBI Taxonomy" id="2528021"/>
    <lineage>
        <taxon>Bacteria</taxon>
        <taxon>Pseudomonadati</taxon>
        <taxon>Planctomycetota</taxon>
        <taxon>Planctomycetia</taxon>
        <taxon>Pirellulales</taxon>
        <taxon>Pirellulaceae</taxon>
        <taxon>Anatilimnocola</taxon>
    </lineage>
</organism>